<organism evidence="1 2">
    <name type="scientific">Larinioides sclopetarius</name>
    <dbReference type="NCBI Taxonomy" id="280406"/>
    <lineage>
        <taxon>Eukaryota</taxon>
        <taxon>Metazoa</taxon>
        <taxon>Ecdysozoa</taxon>
        <taxon>Arthropoda</taxon>
        <taxon>Chelicerata</taxon>
        <taxon>Arachnida</taxon>
        <taxon>Araneae</taxon>
        <taxon>Araneomorphae</taxon>
        <taxon>Entelegynae</taxon>
        <taxon>Araneoidea</taxon>
        <taxon>Araneidae</taxon>
        <taxon>Larinioides</taxon>
    </lineage>
</organism>
<proteinExistence type="predicted"/>
<dbReference type="Proteomes" id="UP001497382">
    <property type="component" value="Unassembled WGS sequence"/>
</dbReference>
<dbReference type="EMBL" id="CAXIEN010000020">
    <property type="protein sequence ID" value="CAL1266006.1"/>
    <property type="molecule type" value="Genomic_DNA"/>
</dbReference>
<dbReference type="AlphaFoldDB" id="A0AAV1Z3V8"/>
<name>A0AAV1Z3V8_9ARAC</name>
<evidence type="ECO:0000313" key="1">
    <source>
        <dbReference type="EMBL" id="CAL1266006.1"/>
    </source>
</evidence>
<comment type="caution">
    <text evidence="1">The sequence shown here is derived from an EMBL/GenBank/DDBJ whole genome shotgun (WGS) entry which is preliminary data.</text>
</comment>
<sequence length="57" mass="6385">MEEGGTVSIPIVFQAAEIYVPRISLEGKSTRLQIDFATLPSFLIGFQTEKKKEEGRK</sequence>
<protein>
    <submittedName>
        <fullName evidence="1">Uncharacterized protein</fullName>
    </submittedName>
</protein>
<gene>
    <name evidence="1" type="ORF">LARSCL_LOCUS2871</name>
</gene>
<keyword evidence="2" id="KW-1185">Reference proteome</keyword>
<reference evidence="1 2" key="1">
    <citation type="submission" date="2024-04" db="EMBL/GenBank/DDBJ databases">
        <authorList>
            <person name="Rising A."/>
            <person name="Reimegard J."/>
            <person name="Sonavane S."/>
            <person name="Akerstrom W."/>
            <person name="Nylinder S."/>
            <person name="Hedman E."/>
            <person name="Kallberg Y."/>
        </authorList>
    </citation>
    <scope>NUCLEOTIDE SEQUENCE [LARGE SCALE GENOMIC DNA]</scope>
</reference>
<accession>A0AAV1Z3V8</accession>
<evidence type="ECO:0000313" key="2">
    <source>
        <dbReference type="Proteomes" id="UP001497382"/>
    </source>
</evidence>